<dbReference type="PATRIC" id="fig|2287.9.peg.2258"/>
<accession>A0A157T393</accession>
<evidence type="ECO:0000313" key="2">
    <source>
        <dbReference type="EMBL" id="SAI85706.1"/>
    </source>
</evidence>
<sequence length="234" mass="27470">MQKFNSVRELSQDLKNTLIEIIVLRADFELGMVEQISPWLVNAPTVDDRLFTAKLVSDELNHGWQLVRLLEEFNVKDRVVKIEEARLGIHMLDISNMPLFNWEDVIAFVFLVDRAGLYQLRVIKDCSFEPLANLASSMIKEEESHLFFSKNVLKAYQNKNRLQAALNFWFPRALEMLYKVKSLNEVHLRDLNVSELISDKLIEDYVRSTNDEMRNFGFVEVNYDKNLHYNIVLK</sequence>
<gene>
    <name evidence="1" type="ORF">HFC64_05450</name>
    <name evidence="2" type="ORF">SSOP1_2152</name>
</gene>
<reference evidence="1 4" key="3">
    <citation type="journal article" date="2020" name="Nat. Commun.">
        <title>The structures of two archaeal type IV pili illuminate evolutionary relationships.</title>
        <authorList>
            <person name="Wang F."/>
            <person name="Baquero D.P."/>
            <person name="Su Z."/>
            <person name="Beltran L.C."/>
            <person name="Prangishvili D."/>
            <person name="Krupovic M."/>
            <person name="Egelman E.H."/>
        </authorList>
    </citation>
    <scope>NUCLEOTIDE SEQUENCE [LARGE SCALE GENOMIC DNA]</scope>
    <source>
        <strain evidence="1 4">POZ149</strain>
    </source>
</reference>
<dbReference type="SUPFAM" id="SSF47240">
    <property type="entry name" value="Ferritin-like"/>
    <property type="match status" value="1"/>
</dbReference>
<dbReference type="Gene3D" id="1.20.1260.10">
    <property type="match status" value="1"/>
</dbReference>
<dbReference type="InterPro" id="IPR012347">
    <property type="entry name" value="Ferritin-like"/>
</dbReference>
<dbReference type="Proteomes" id="UP000594632">
    <property type="component" value="Chromosome"/>
</dbReference>
<evidence type="ECO:0000313" key="4">
    <source>
        <dbReference type="Proteomes" id="UP000594632"/>
    </source>
</evidence>
<dbReference type="EMBL" id="LT549890">
    <property type="protein sequence ID" value="SAI85706.1"/>
    <property type="molecule type" value="Genomic_DNA"/>
</dbReference>
<organism evidence="2 3">
    <name type="scientific">Saccharolobus solfataricus</name>
    <name type="common">Sulfolobus solfataricus</name>
    <dbReference type="NCBI Taxonomy" id="2287"/>
    <lineage>
        <taxon>Archaea</taxon>
        <taxon>Thermoproteota</taxon>
        <taxon>Thermoprotei</taxon>
        <taxon>Sulfolobales</taxon>
        <taxon>Sulfolobaceae</taxon>
        <taxon>Saccharolobus</taxon>
    </lineage>
</organism>
<dbReference type="AlphaFoldDB" id="A0A157T393"/>
<reference evidence="2" key="2">
    <citation type="submission" date="2016-04" db="EMBL/GenBank/DDBJ databases">
        <authorList>
            <person name="Evans L.H."/>
            <person name="Alamgir A."/>
            <person name="Owens N."/>
            <person name="Weber N.D."/>
            <person name="Virtaneva K."/>
            <person name="Barbian K."/>
            <person name="Babar A."/>
            <person name="Rosenke K."/>
        </authorList>
    </citation>
    <scope>NUCLEOTIDE SEQUENCE</scope>
    <source>
        <strain evidence="2">P1</strain>
    </source>
</reference>
<proteinExistence type="predicted"/>
<evidence type="ECO:0000313" key="3">
    <source>
        <dbReference type="Proteomes" id="UP000076770"/>
    </source>
</evidence>
<protein>
    <submittedName>
        <fullName evidence="2">Ring oxydation complex/ phenylacetic acid degradation</fullName>
    </submittedName>
</protein>
<dbReference type="PANTHER" id="PTHR30458:SF0">
    <property type="entry name" value="1,2-PHENYLACETYL-COA EPOXIDASE, SUBUNIT C"/>
    <property type="match status" value="1"/>
</dbReference>
<dbReference type="PANTHER" id="PTHR30458">
    <property type="entry name" value="PHENYLACETIC ACID DEGRADATION PROTEIN PAA"/>
    <property type="match status" value="1"/>
</dbReference>
<name>A0A157T393_SACSO</name>
<dbReference type="RefSeq" id="WP_010923727.1">
    <property type="nucleotide sequence ID" value="NZ_LT549890.1"/>
</dbReference>
<dbReference type="FunFam" id="1.20.1260.10:FF:000026">
    <property type="entry name" value="Ring oxydation complex/ phenylacetic acid degradation"/>
    <property type="match status" value="1"/>
</dbReference>
<dbReference type="GeneID" id="7805859"/>
<evidence type="ECO:0000313" key="1">
    <source>
        <dbReference type="EMBL" id="QPG49334.1"/>
    </source>
</evidence>
<dbReference type="Pfam" id="PF05138">
    <property type="entry name" value="PaaA_PaaC"/>
    <property type="match status" value="1"/>
</dbReference>
<dbReference type="EMBL" id="CP050869">
    <property type="protein sequence ID" value="QPG49334.1"/>
    <property type="molecule type" value="Genomic_DNA"/>
</dbReference>
<dbReference type="GO" id="GO:0005829">
    <property type="term" value="C:cytosol"/>
    <property type="evidence" value="ECO:0007669"/>
    <property type="project" value="TreeGrafter"/>
</dbReference>
<dbReference type="OMA" id="WRFTGEL"/>
<dbReference type="Proteomes" id="UP000076770">
    <property type="component" value="Chromosome i"/>
</dbReference>
<dbReference type="GO" id="GO:0010124">
    <property type="term" value="P:phenylacetate catabolic process"/>
    <property type="evidence" value="ECO:0007669"/>
    <property type="project" value="InterPro"/>
</dbReference>
<dbReference type="OrthoDB" id="36303at2157"/>
<dbReference type="InterPro" id="IPR009078">
    <property type="entry name" value="Ferritin-like_SF"/>
</dbReference>
<dbReference type="InterPro" id="IPR007814">
    <property type="entry name" value="PaaA_PaaC"/>
</dbReference>
<reference evidence="3" key="1">
    <citation type="submission" date="2016-04" db="EMBL/GenBank/DDBJ databases">
        <authorList>
            <person name="Shah S.A."/>
            <person name="Garrett R.A."/>
        </authorList>
    </citation>
    <scope>NUCLEOTIDE SEQUENCE [LARGE SCALE GENOMIC DNA]</scope>
    <source>
        <strain evidence="3">ATCC 35091 / DSM 1616 / JCM 8930 / NBRC 15331 / P1</strain>
    </source>
</reference>
<dbReference type="InterPro" id="IPR052703">
    <property type="entry name" value="Aromatic_CoA_ox/epox"/>
</dbReference>